<keyword evidence="2" id="KW-1185">Reference proteome</keyword>
<protein>
    <submittedName>
        <fullName evidence="1">Uncharacterized protein</fullName>
    </submittedName>
</protein>
<reference evidence="1" key="1">
    <citation type="submission" date="2022-10" db="EMBL/GenBank/DDBJ databases">
        <authorList>
            <person name="Yu W.X."/>
        </authorList>
    </citation>
    <scope>NUCLEOTIDE SEQUENCE</scope>
    <source>
        <strain evidence="1">AAT</strain>
    </source>
</reference>
<comment type="caution">
    <text evidence="1">The sequence shown here is derived from an EMBL/GenBank/DDBJ whole genome shotgun (WGS) entry which is preliminary data.</text>
</comment>
<evidence type="ECO:0000313" key="1">
    <source>
        <dbReference type="EMBL" id="MCW3786839.1"/>
    </source>
</evidence>
<dbReference type="AlphaFoldDB" id="A0AAE3M4A3"/>
<name>A0AAE3M4A3_9BACT</name>
<organism evidence="1 2">
    <name type="scientific">Plebeiibacterium sediminum</name>
    <dbReference type="NCBI Taxonomy" id="2992112"/>
    <lineage>
        <taxon>Bacteria</taxon>
        <taxon>Pseudomonadati</taxon>
        <taxon>Bacteroidota</taxon>
        <taxon>Bacteroidia</taxon>
        <taxon>Marinilabiliales</taxon>
        <taxon>Marinilabiliaceae</taxon>
        <taxon>Plebeiibacterium</taxon>
    </lineage>
</organism>
<accession>A0AAE3M4A3</accession>
<proteinExistence type="predicted"/>
<dbReference type="EMBL" id="JAPDPJ010000019">
    <property type="protein sequence ID" value="MCW3786839.1"/>
    <property type="molecule type" value="Genomic_DNA"/>
</dbReference>
<dbReference type="Proteomes" id="UP001209229">
    <property type="component" value="Unassembled WGS sequence"/>
</dbReference>
<dbReference type="RefSeq" id="WP_301190404.1">
    <property type="nucleotide sequence ID" value="NZ_JAPDPJ010000019.1"/>
</dbReference>
<sequence length="92" mass="10750">MPDKRKEHTATAHPHNKVNKYFEAQKKTVYKALCEYPMTSLMIANYTGILRANITRYIAELTEEDKIMVVDKKLCPITKHRASFYAAIRELF</sequence>
<evidence type="ECO:0000313" key="2">
    <source>
        <dbReference type="Proteomes" id="UP001209229"/>
    </source>
</evidence>
<gene>
    <name evidence="1" type="ORF">OM075_10200</name>
</gene>